<accession>A0A381ZTW2</accession>
<feature type="non-terminal residue" evidence="1">
    <location>
        <position position="1"/>
    </location>
</feature>
<sequence length="463" mass="52514">VSVISLVAIIATTAVFASPVSAVDHPRLLLNADDIPQLQARAGRDPWRRIKAVVEHSTSIVYRRDGNYYERLTSMRTIMRQSALACILYPESRQVYVDHIVEQMRNWDDINRLRRLQPDRDWVSMITGGDAFFLSVIALDVIHDDLSREQLTEIEARLRTWYEYERDQARGSWYLAKYGAMGLWALYIDDQPLFEHYASAYDQQLRQHFTDDGVALVGGNYASARLAGGELAKTYFMDILTRVGWHDYYTDPLLADFYEWFYAGMVTPTRRYAVFQDCRDTEHSGDSGVIANYRAYRFSRDAAASASWLQPRPLVPGILAYVLVDEQLPPAKAPHSRLWSSGYASLWENSSLQHSLMAALWAPDRAFSHDHFEINAVHLTGYGLTLVRNAGYEGWGNPAAGFSWNFVSRFDIRPEWDHAVSGNIAYLDRDEPHVSKRGGGVREGILHPALDYAVGHSGPAVKG</sequence>
<proteinExistence type="predicted"/>
<dbReference type="SUPFAM" id="SSF48230">
    <property type="entry name" value="Chondroitin AC/alginate lyase"/>
    <property type="match status" value="1"/>
</dbReference>
<organism evidence="1">
    <name type="scientific">marine metagenome</name>
    <dbReference type="NCBI Taxonomy" id="408172"/>
    <lineage>
        <taxon>unclassified sequences</taxon>
        <taxon>metagenomes</taxon>
        <taxon>ecological metagenomes</taxon>
    </lineage>
</organism>
<protein>
    <submittedName>
        <fullName evidence="1">Uncharacterized protein</fullName>
    </submittedName>
</protein>
<evidence type="ECO:0000313" key="1">
    <source>
        <dbReference type="EMBL" id="SVA92639.1"/>
    </source>
</evidence>
<dbReference type="InterPro" id="IPR008929">
    <property type="entry name" value="Chondroitin_lyas"/>
</dbReference>
<reference evidence="1" key="1">
    <citation type="submission" date="2018-05" db="EMBL/GenBank/DDBJ databases">
        <authorList>
            <person name="Lanie J.A."/>
            <person name="Ng W.-L."/>
            <person name="Kazmierczak K.M."/>
            <person name="Andrzejewski T.M."/>
            <person name="Davidsen T.M."/>
            <person name="Wayne K.J."/>
            <person name="Tettelin H."/>
            <person name="Glass J.I."/>
            <person name="Rusch D."/>
            <person name="Podicherti R."/>
            <person name="Tsui H.-C.T."/>
            <person name="Winkler M.E."/>
        </authorList>
    </citation>
    <scope>NUCLEOTIDE SEQUENCE</scope>
</reference>
<feature type="non-terminal residue" evidence="1">
    <location>
        <position position="463"/>
    </location>
</feature>
<dbReference type="EMBL" id="UINC01022626">
    <property type="protein sequence ID" value="SVA92639.1"/>
    <property type="molecule type" value="Genomic_DNA"/>
</dbReference>
<dbReference type="AlphaFoldDB" id="A0A381ZTW2"/>
<dbReference type="Gene3D" id="1.50.10.100">
    <property type="entry name" value="Chondroitin AC/alginate lyase"/>
    <property type="match status" value="1"/>
</dbReference>
<gene>
    <name evidence="1" type="ORF">METZ01_LOCUS145493</name>
</gene>
<name>A0A381ZTW2_9ZZZZ</name>